<keyword evidence="1" id="KW-0853">WD repeat</keyword>
<dbReference type="SMART" id="SM00320">
    <property type="entry name" value="WD40"/>
    <property type="match status" value="3"/>
</dbReference>
<dbReference type="Gene3D" id="2.130.10.10">
    <property type="entry name" value="YVTN repeat-like/Quinoprotein amine dehydrogenase"/>
    <property type="match status" value="2"/>
</dbReference>
<dbReference type="OrthoDB" id="239865at2759"/>
<keyword evidence="4" id="KW-1185">Reference proteome</keyword>
<evidence type="ECO:0000313" key="3">
    <source>
        <dbReference type="EMBL" id="PWY97146.1"/>
    </source>
</evidence>
<dbReference type="InParanoid" id="A0A317XFD0"/>
<dbReference type="PANTHER" id="PTHR13211:SF0">
    <property type="entry name" value="TELOMERASE CAJAL BODY PROTEIN 1"/>
    <property type="match status" value="1"/>
</dbReference>
<dbReference type="InterPro" id="IPR015943">
    <property type="entry name" value="WD40/YVTN_repeat-like_dom_sf"/>
</dbReference>
<feature type="non-terminal residue" evidence="3">
    <location>
        <position position="1"/>
    </location>
</feature>
<dbReference type="Pfam" id="PF00400">
    <property type="entry name" value="WD40"/>
    <property type="match status" value="2"/>
</dbReference>
<dbReference type="EMBL" id="KZ819218">
    <property type="protein sequence ID" value="PWY97146.1"/>
    <property type="molecule type" value="Genomic_DNA"/>
</dbReference>
<feature type="non-terminal residue" evidence="3">
    <location>
        <position position="431"/>
    </location>
</feature>
<evidence type="ECO:0000313" key="4">
    <source>
        <dbReference type="Proteomes" id="UP000246740"/>
    </source>
</evidence>
<feature type="region of interest" description="Disordered" evidence="2">
    <location>
        <begin position="402"/>
        <end position="424"/>
    </location>
</feature>
<dbReference type="InterPro" id="IPR036322">
    <property type="entry name" value="WD40_repeat_dom_sf"/>
</dbReference>
<dbReference type="AlphaFoldDB" id="A0A317XFD0"/>
<dbReference type="Proteomes" id="UP000246740">
    <property type="component" value="Unassembled WGS sequence"/>
</dbReference>
<dbReference type="PROSITE" id="PS50082">
    <property type="entry name" value="WD_REPEATS_2"/>
    <property type="match status" value="1"/>
</dbReference>
<proteinExistence type="predicted"/>
<gene>
    <name evidence="3" type="ORF">BCV70DRAFT_143124</name>
</gene>
<dbReference type="InterPro" id="IPR051150">
    <property type="entry name" value="SWT21/TCAB1_mRNA_Telomere"/>
</dbReference>
<evidence type="ECO:0000256" key="1">
    <source>
        <dbReference type="PROSITE-ProRule" id="PRU00221"/>
    </source>
</evidence>
<evidence type="ECO:0000256" key="2">
    <source>
        <dbReference type="SAM" id="MobiDB-lite"/>
    </source>
</evidence>
<dbReference type="STRING" id="1882483.A0A317XFD0"/>
<dbReference type="SUPFAM" id="SSF50978">
    <property type="entry name" value="WD40 repeat-like"/>
    <property type="match status" value="1"/>
</dbReference>
<organism evidence="3 4">
    <name type="scientific">Testicularia cyperi</name>
    <dbReference type="NCBI Taxonomy" id="1882483"/>
    <lineage>
        <taxon>Eukaryota</taxon>
        <taxon>Fungi</taxon>
        <taxon>Dikarya</taxon>
        <taxon>Basidiomycota</taxon>
        <taxon>Ustilaginomycotina</taxon>
        <taxon>Ustilaginomycetes</taxon>
        <taxon>Ustilaginales</taxon>
        <taxon>Anthracoideaceae</taxon>
        <taxon>Testicularia</taxon>
    </lineage>
</organism>
<protein>
    <submittedName>
        <fullName evidence="3">Uncharacterized protein</fullName>
    </submittedName>
</protein>
<sequence>DFYRRASWAPDGSVILATTESQRAHILAVDASTHTAPRLLHASRSPSPLLDAVWYPIPASSVAPHHEGEEEEGREDAVGTTAWCFAESHRDLPIRLTSSVDGSSRGSYAIMDHVERYIGPHSLAFSPDLSRMYCGVYGGLAVVPLSQPGLNTHSSLPLSGAKGEGGGQRGIVSALTTTAYAGDSEQELVAVGTYDGTVGIYAIHPASLPAAADHTATVHNRDEARRIAQRSCLAGWREVEGEGITQLKFHPALPHILFVASRKSDHICVYDTRYLFGNTNRWSFRPLLQPSGSNAQRGGALLARLYRPGSRTHQRLHFDIDWAGRMLAAGDQDGTIRIWKIDGSRFTDSAPESESENDEDLLLTLEPVLVWQAHADAIGSVSFHPFQPWLLSVSGSRHWPEAAESSSSEDQDQSRKNIWSTRDSSLRIWSF</sequence>
<dbReference type="FunCoup" id="A0A317XFD0">
    <property type="interactions" value="446"/>
</dbReference>
<dbReference type="InterPro" id="IPR001680">
    <property type="entry name" value="WD40_rpt"/>
</dbReference>
<feature type="repeat" description="WD" evidence="1">
    <location>
        <begin position="324"/>
        <end position="349"/>
    </location>
</feature>
<accession>A0A317XFD0</accession>
<name>A0A317XFD0_9BASI</name>
<reference evidence="3 4" key="1">
    <citation type="journal article" date="2018" name="Mol. Biol. Evol.">
        <title>Broad Genomic Sampling Reveals a Smut Pathogenic Ancestry of the Fungal Clade Ustilaginomycotina.</title>
        <authorList>
            <person name="Kijpornyongpan T."/>
            <person name="Mondo S.J."/>
            <person name="Barry K."/>
            <person name="Sandor L."/>
            <person name="Lee J."/>
            <person name="Lipzen A."/>
            <person name="Pangilinan J."/>
            <person name="LaButti K."/>
            <person name="Hainaut M."/>
            <person name="Henrissat B."/>
            <person name="Grigoriev I.V."/>
            <person name="Spatafora J.W."/>
            <person name="Aime M.C."/>
        </authorList>
    </citation>
    <scope>NUCLEOTIDE SEQUENCE [LARGE SCALE GENOMIC DNA]</scope>
    <source>
        <strain evidence="3 4">MCA 3645</strain>
    </source>
</reference>
<dbReference type="PANTHER" id="PTHR13211">
    <property type="entry name" value="TELOMERASE CAJAL BODY PROTEIN 1"/>
    <property type="match status" value="1"/>
</dbReference>